<feature type="transmembrane region" description="Helical" evidence="2">
    <location>
        <begin position="151"/>
        <end position="171"/>
    </location>
</feature>
<comment type="caution">
    <text evidence="4">The sequence shown here is derived from an EMBL/GenBank/DDBJ whole genome shotgun (WGS) entry which is preliminary data.</text>
</comment>
<proteinExistence type="predicted"/>
<feature type="compositionally biased region" description="Polar residues" evidence="1">
    <location>
        <begin position="298"/>
        <end position="322"/>
    </location>
</feature>
<evidence type="ECO:0000256" key="2">
    <source>
        <dbReference type="SAM" id="Phobius"/>
    </source>
</evidence>
<keyword evidence="2" id="KW-0472">Membrane</keyword>
<dbReference type="PANTHER" id="PTHR39614:SF2">
    <property type="entry name" value="INTEGRAL MEMBRANE PROTEIN"/>
    <property type="match status" value="1"/>
</dbReference>
<dbReference type="Proteomes" id="UP001239445">
    <property type="component" value="Unassembled WGS sequence"/>
</dbReference>
<gene>
    <name evidence="4" type="ORF">QBC47DRAFT_99712</name>
</gene>
<protein>
    <recommendedName>
        <fullName evidence="3">Rhodopsin domain-containing protein</fullName>
    </recommendedName>
</protein>
<dbReference type="InterPro" id="IPR049326">
    <property type="entry name" value="Rhodopsin_dom_fungi"/>
</dbReference>
<feature type="transmembrane region" description="Helical" evidence="2">
    <location>
        <begin position="121"/>
        <end position="139"/>
    </location>
</feature>
<evidence type="ECO:0000313" key="4">
    <source>
        <dbReference type="EMBL" id="KAK1759194.1"/>
    </source>
</evidence>
<feature type="transmembrane region" description="Helical" evidence="2">
    <location>
        <begin position="226"/>
        <end position="244"/>
    </location>
</feature>
<dbReference type="AlphaFoldDB" id="A0AAJ0FEW0"/>
<dbReference type="Pfam" id="PF20684">
    <property type="entry name" value="Fung_rhodopsin"/>
    <property type="match status" value="1"/>
</dbReference>
<name>A0AAJ0FEW0_9PEZI</name>
<organism evidence="4 5">
    <name type="scientific">Echria macrotheca</name>
    <dbReference type="NCBI Taxonomy" id="438768"/>
    <lineage>
        <taxon>Eukaryota</taxon>
        <taxon>Fungi</taxon>
        <taxon>Dikarya</taxon>
        <taxon>Ascomycota</taxon>
        <taxon>Pezizomycotina</taxon>
        <taxon>Sordariomycetes</taxon>
        <taxon>Sordariomycetidae</taxon>
        <taxon>Sordariales</taxon>
        <taxon>Schizotheciaceae</taxon>
        <taxon>Echria</taxon>
    </lineage>
</organism>
<keyword evidence="5" id="KW-1185">Reference proteome</keyword>
<accession>A0AAJ0FEW0</accession>
<feature type="transmembrane region" description="Helical" evidence="2">
    <location>
        <begin position="191"/>
        <end position="214"/>
    </location>
</feature>
<feature type="transmembrane region" description="Helical" evidence="2">
    <location>
        <begin position="264"/>
        <end position="285"/>
    </location>
</feature>
<feature type="region of interest" description="Disordered" evidence="1">
    <location>
        <begin position="298"/>
        <end position="337"/>
    </location>
</feature>
<feature type="transmembrane region" description="Helical" evidence="2">
    <location>
        <begin position="72"/>
        <end position="90"/>
    </location>
</feature>
<feature type="transmembrane region" description="Helical" evidence="2">
    <location>
        <begin position="37"/>
        <end position="60"/>
    </location>
</feature>
<feature type="domain" description="Rhodopsin" evidence="3">
    <location>
        <begin position="56"/>
        <end position="289"/>
    </location>
</feature>
<dbReference type="EMBL" id="MU839828">
    <property type="protein sequence ID" value="KAK1759194.1"/>
    <property type="molecule type" value="Genomic_DNA"/>
</dbReference>
<evidence type="ECO:0000313" key="5">
    <source>
        <dbReference type="Proteomes" id="UP001239445"/>
    </source>
</evidence>
<evidence type="ECO:0000259" key="3">
    <source>
        <dbReference type="Pfam" id="PF20684"/>
    </source>
</evidence>
<keyword evidence="2" id="KW-1133">Transmembrane helix</keyword>
<keyword evidence="2" id="KW-0812">Transmembrane</keyword>
<reference evidence="4" key="1">
    <citation type="submission" date="2023-06" db="EMBL/GenBank/DDBJ databases">
        <title>Genome-scale phylogeny and comparative genomics of the fungal order Sordariales.</title>
        <authorList>
            <consortium name="Lawrence Berkeley National Laboratory"/>
            <person name="Hensen N."/>
            <person name="Bonometti L."/>
            <person name="Westerberg I."/>
            <person name="Brannstrom I.O."/>
            <person name="Guillou S."/>
            <person name="Cros-Aarteil S."/>
            <person name="Calhoun S."/>
            <person name="Haridas S."/>
            <person name="Kuo A."/>
            <person name="Mondo S."/>
            <person name="Pangilinan J."/>
            <person name="Riley R."/>
            <person name="Labutti K."/>
            <person name="Andreopoulos B."/>
            <person name="Lipzen A."/>
            <person name="Chen C."/>
            <person name="Yanf M."/>
            <person name="Daum C."/>
            <person name="Ng V."/>
            <person name="Clum A."/>
            <person name="Steindorff A."/>
            <person name="Ohm R."/>
            <person name="Martin F."/>
            <person name="Silar P."/>
            <person name="Natvig D."/>
            <person name="Lalanne C."/>
            <person name="Gautier V."/>
            <person name="Ament-Velasquez S.L."/>
            <person name="Kruys A."/>
            <person name="Hutchinson M.I."/>
            <person name="Powell A.J."/>
            <person name="Barry K."/>
            <person name="Miller A.N."/>
            <person name="Grigoriev I.V."/>
            <person name="Debuchy R."/>
            <person name="Gladieux P."/>
            <person name="Thoren M.H."/>
            <person name="Johannesson H."/>
        </authorList>
    </citation>
    <scope>NUCLEOTIDE SEQUENCE</scope>
    <source>
        <strain evidence="4">PSN4</strain>
    </source>
</reference>
<dbReference type="PANTHER" id="PTHR39614">
    <property type="entry name" value="INTEGRAL MEMBRANE PROTEIN"/>
    <property type="match status" value="1"/>
</dbReference>
<feature type="region of interest" description="Disordered" evidence="1">
    <location>
        <begin position="1"/>
        <end position="20"/>
    </location>
</feature>
<sequence length="426" mass="45703">MADSSTDGGPPGPDPSTGLYPGQSAPLATLTATDQSGAVIIGAALALVFALIAMFIRLYVRLQFQRGFSMDDMLAATSMAFFILQSGLVFGEVHQGFGKTIDDVSPAGLVAIQKIGYVADIFYLLTTLLTKGSIGYLFIRLSPDINHIRAAYGCLAAATVFTVASILATCLRCDLQAPWIFINAQCTGLLTRWQAIAALDIISEVGLFAVAIHMTQGLRVSVSSKLVVLFAFGLRLIILVPILIRLKYLGDSISSSNWTLDGVLTVLCTQIHISYAIIATTTPCLRPFMAALSTNYGGPTETKTPSGTKLSASKLSKMTGNSDRSKRSAAQKSEVGYALEDMTVTEPERDIEARHSAVPQEDPGAKVPTTRWDGADYRVAIMSRNLSGDARSTQSNDSQKMIISKNTEWQVEYLGDGHESTGSRHS</sequence>
<evidence type="ECO:0000256" key="1">
    <source>
        <dbReference type="SAM" id="MobiDB-lite"/>
    </source>
</evidence>